<dbReference type="AlphaFoldDB" id="A0A1H9VZ51"/>
<reference evidence="2 3" key="1">
    <citation type="submission" date="2016-10" db="EMBL/GenBank/DDBJ databases">
        <authorList>
            <person name="de Groot N.N."/>
        </authorList>
    </citation>
    <scope>NUCLEOTIDE SEQUENCE [LARGE SCALE GENOMIC DNA]</scope>
    <source>
        <strain evidence="2 3">CGMCC 1.7727</strain>
    </source>
</reference>
<protein>
    <submittedName>
        <fullName evidence="2">Uncharacterized protein</fullName>
    </submittedName>
</protein>
<keyword evidence="1" id="KW-0472">Membrane</keyword>
<dbReference type="RefSeq" id="WP_089744287.1">
    <property type="nucleotide sequence ID" value="NZ_FOGL01000030.1"/>
</dbReference>
<organism evidence="2 3">
    <name type="scientific">Gracilibacillus ureilyticus</name>
    <dbReference type="NCBI Taxonomy" id="531814"/>
    <lineage>
        <taxon>Bacteria</taxon>
        <taxon>Bacillati</taxon>
        <taxon>Bacillota</taxon>
        <taxon>Bacilli</taxon>
        <taxon>Bacillales</taxon>
        <taxon>Bacillaceae</taxon>
        <taxon>Gracilibacillus</taxon>
    </lineage>
</organism>
<accession>A0A1H9VZ51</accession>
<evidence type="ECO:0000313" key="2">
    <source>
        <dbReference type="EMBL" id="SES26667.1"/>
    </source>
</evidence>
<keyword evidence="1" id="KW-1133">Transmembrane helix</keyword>
<evidence type="ECO:0000313" key="3">
    <source>
        <dbReference type="Proteomes" id="UP000199687"/>
    </source>
</evidence>
<keyword evidence="3" id="KW-1185">Reference proteome</keyword>
<dbReference type="STRING" id="531814.SAMN04487944_1309"/>
<sequence>MKETEFKKIITPILVVLILIVGAYFGYEYITDPKIVEGVVSKNIDDKGKPVDITTEFAPEDEVYFSAKRNRFWIKKAEIVWYKGTISTENRLLVEEEIEVNEAGYFSAKLSAPKGLEEGHYGVTIYVDDTDIIETKTEFDVKK</sequence>
<dbReference type="Proteomes" id="UP000199687">
    <property type="component" value="Unassembled WGS sequence"/>
</dbReference>
<dbReference type="OrthoDB" id="1907158at2"/>
<evidence type="ECO:0000256" key="1">
    <source>
        <dbReference type="SAM" id="Phobius"/>
    </source>
</evidence>
<feature type="transmembrane region" description="Helical" evidence="1">
    <location>
        <begin position="9"/>
        <end position="27"/>
    </location>
</feature>
<dbReference type="EMBL" id="FOGL01000030">
    <property type="protein sequence ID" value="SES26667.1"/>
    <property type="molecule type" value="Genomic_DNA"/>
</dbReference>
<keyword evidence="1" id="KW-0812">Transmembrane</keyword>
<name>A0A1H9VZ51_9BACI</name>
<proteinExistence type="predicted"/>
<gene>
    <name evidence="2" type="ORF">SAMN04487944_1309</name>
</gene>